<keyword evidence="4" id="KW-1185">Reference proteome</keyword>
<dbReference type="GO" id="GO:0034453">
    <property type="term" value="P:microtubule anchoring"/>
    <property type="evidence" value="ECO:0007669"/>
    <property type="project" value="InterPro"/>
</dbReference>
<gene>
    <name evidence="3" type="ORF">J437_LFUL015065</name>
</gene>
<feature type="coiled-coil region" evidence="1">
    <location>
        <begin position="100"/>
        <end position="143"/>
    </location>
</feature>
<dbReference type="AlphaFoldDB" id="A0A8K0KP01"/>
<feature type="non-terminal residue" evidence="3">
    <location>
        <position position="172"/>
    </location>
</feature>
<evidence type="ECO:0000313" key="3">
    <source>
        <dbReference type="EMBL" id="KAG8237788.1"/>
    </source>
</evidence>
<dbReference type="GO" id="GO:0005813">
    <property type="term" value="C:centrosome"/>
    <property type="evidence" value="ECO:0007669"/>
    <property type="project" value="InterPro"/>
</dbReference>
<evidence type="ECO:0000256" key="2">
    <source>
        <dbReference type="SAM" id="MobiDB-lite"/>
    </source>
</evidence>
<reference evidence="3" key="1">
    <citation type="submission" date="2013-04" db="EMBL/GenBank/DDBJ databases">
        <authorList>
            <person name="Qu J."/>
            <person name="Murali S.C."/>
            <person name="Bandaranaike D."/>
            <person name="Bellair M."/>
            <person name="Blankenburg K."/>
            <person name="Chao H."/>
            <person name="Dinh H."/>
            <person name="Doddapaneni H."/>
            <person name="Downs B."/>
            <person name="Dugan-Rocha S."/>
            <person name="Elkadiri S."/>
            <person name="Gnanaolivu R.D."/>
            <person name="Hernandez B."/>
            <person name="Javaid M."/>
            <person name="Jayaseelan J.C."/>
            <person name="Lee S."/>
            <person name="Li M."/>
            <person name="Ming W."/>
            <person name="Munidasa M."/>
            <person name="Muniz J."/>
            <person name="Nguyen L."/>
            <person name="Ongeri F."/>
            <person name="Osuji N."/>
            <person name="Pu L.-L."/>
            <person name="Puazo M."/>
            <person name="Qu C."/>
            <person name="Quiroz J."/>
            <person name="Raj R."/>
            <person name="Weissenberger G."/>
            <person name="Xin Y."/>
            <person name="Zou X."/>
            <person name="Han Y."/>
            <person name="Richards S."/>
            <person name="Worley K."/>
            <person name="Muzny D."/>
            <person name="Gibbs R."/>
        </authorList>
    </citation>
    <scope>NUCLEOTIDE SEQUENCE</scope>
    <source>
        <strain evidence="3">Sampled in the wild</strain>
    </source>
</reference>
<reference evidence="3" key="2">
    <citation type="submission" date="2017-10" db="EMBL/GenBank/DDBJ databases">
        <title>Ladona fulva Genome sequencing and assembly.</title>
        <authorList>
            <person name="Murali S."/>
            <person name="Richards S."/>
            <person name="Bandaranaike D."/>
            <person name="Bellair M."/>
            <person name="Blankenburg K."/>
            <person name="Chao H."/>
            <person name="Dinh H."/>
            <person name="Doddapaneni H."/>
            <person name="Dugan-Rocha S."/>
            <person name="Elkadiri S."/>
            <person name="Gnanaolivu R."/>
            <person name="Hernandez B."/>
            <person name="Skinner E."/>
            <person name="Javaid M."/>
            <person name="Lee S."/>
            <person name="Li M."/>
            <person name="Ming W."/>
            <person name="Munidasa M."/>
            <person name="Muniz J."/>
            <person name="Nguyen L."/>
            <person name="Hughes D."/>
            <person name="Osuji N."/>
            <person name="Pu L.-L."/>
            <person name="Puazo M."/>
            <person name="Qu C."/>
            <person name="Quiroz J."/>
            <person name="Raj R."/>
            <person name="Weissenberger G."/>
            <person name="Xin Y."/>
            <person name="Zou X."/>
            <person name="Han Y."/>
            <person name="Worley K."/>
            <person name="Muzny D."/>
            <person name="Gibbs R."/>
        </authorList>
    </citation>
    <scope>NUCLEOTIDE SEQUENCE</scope>
    <source>
        <strain evidence="3">Sampled in the wild</strain>
    </source>
</reference>
<accession>A0A8K0KP01</accession>
<name>A0A8K0KP01_LADFU</name>
<feature type="region of interest" description="Disordered" evidence="2">
    <location>
        <begin position="1"/>
        <end position="86"/>
    </location>
</feature>
<protein>
    <submittedName>
        <fullName evidence="3">Uncharacterized protein</fullName>
    </submittedName>
</protein>
<dbReference type="PANTHER" id="PTHR13958:SF3">
    <property type="entry name" value="CAP-GLY DOMAIN-CONTAINING PROTEIN-RELATED"/>
    <property type="match status" value="1"/>
</dbReference>
<keyword evidence="1" id="KW-0175">Coiled coil</keyword>
<dbReference type="Proteomes" id="UP000792457">
    <property type="component" value="Unassembled WGS sequence"/>
</dbReference>
<dbReference type="GO" id="GO:0008017">
    <property type="term" value="F:microtubule binding"/>
    <property type="evidence" value="ECO:0007669"/>
    <property type="project" value="InterPro"/>
</dbReference>
<evidence type="ECO:0000313" key="4">
    <source>
        <dbReference type="Proteomes" id="UP000792457"/>
    </source>
</evidence>
<dbReference type="PANTHER" id="PTHR13958">
    <property type="entry name" value="CENTROSOME-ASSOCIATED PROTEIN 350"/>
    <property type="match status" value="1"/>
</dbReference>
<sequence>MIEYSSKFDETASEGELKSAPKPPEGGAGDFGSYSATTKMTVENKKVSTNNKRKNEFGIRNLDTSNETEISLGSSQLNEDSSNTDHDSFTKFSLSMFQQLMREEEMRAQHQQALLKLREEALIDKTKAEMTLLELKKKQYREKGQEDAVSSIRKKQRGLLLRLKLERDEILR</sequence>
<dbReference type="InterPro" id="IPR028750">
    <property type="entry name" value="CEP350/CC187"/>
</dbReference>
<proteinExistence type="predicted"/>
<comment type="caution">
    <text evidence="3">The sequence shown here is derived from an EMBL/GenBank/DDBJ whole genome shotgun (WGS) entry which is preliminary data.</text>
</comment>
<feature type="compositionally biased region" description="Basic and acidic residues" evidence="2">
    <location>
        <begin position="1"/>
        <end position="19"/>
    </location>
</feature>
<dbReference type="EMBL" id="KZ309226">
    <property type="protein sequence ID" value="KAG8237788.1"/>
    <property type="molecule type" value="Genomic_DNA"/>
</dbReference>
<evidence type="ECO:0000256" key="1">
    <source>
        <dbReference type="SAM" id="Coils"/>
    </source>
</evidence>
<feature type="compositionally biased region" description="Polar residues" evidence="2">
    <location>
        <begin position="62"/>
        <end position="81"/>
    </location>
</feature>
<dbReference type="OrthoDB" id="306254at2759"/>
<organism evidence="3 4">
    <name type="scientific">Ladona fulva</name>
    <name type="common">Scarce chaser dragonfly</name>
    <name type="synonym">Libellula fulva</name>
    <dbReference type="NCBI Taxonomy" id="123851"/>
    <lineage>
        <taxon>Eukaryota</taxon>
        <taxon>Metazoa</taxon>
        <taxon>Ecdysozoa</taxon>
        <taxon>Arthropoda</taxon>
        <taxon>Hexapoda</taxon>
        <taxon>Insecta</taxon>
        <taxon>Pterygota</taxon>
        <taxon>Palaeoptera</taxon>
        <taxon>Odonata</taxon>
        <taxon>Epiprocta</taxon>
        <taxon>Anisoptera</taxon>
        <taxon>Libelluloidea</taxon>
        <taxon>Libellulidae</taxon>
        <taxon>Ladona</taxon>
    </lineage>
</organism>